<dbReference type="GO" id="GO:0005634">
    <property type="term" value="C:nucleus"/>
    <property type="evidence" value="ECO:0007669"/>
    <property type="project" value="UniProtKB-SubCell"/>
</dbReference>
<evidence type="ECO:0000256" key="2">
    <source>
        <dbReference type="ARBA" id="ARBA00023015"/>
    </source>
</evidence>
<evidence type="ECO:0008006" key="8">
    <source>
        <dbReference type="Google" id="ProtNLM"/>
    </source>
</evidence>
<keyword evidence="4" id="KW-0539">Nucleus</keyword>
<evidence type="ECO:0000256" key="1">
    <source>
        <dbReference type="ARBA" id="ARBA00004123"/>
    </source>
</evidence>
<dbReference type="PANTHER" id="PTHR33124:SF57">
    <property type="entry name" value="TRANSCRIPTION FACTOR UPBEAT-LIKE PROTEIN"/>
    <property type="match status" value="1"/>
</dbReference>
<dbReference type="InterPro" id="IPR044549">
    <property type="entry name" value="bHLH_AtIBH1-like"/>
</dbReference>
<gene>
    <name evidence="6" type="ORF">HKW66_Vig0151340</name>
</gene>
<proteinExistence type="predicted"/>
<comment type="caution">
    <text evidence="6">The sequence shown here is derived from an EMBL/GenBank/DDBJ whole genome shotgun (WGS) entry which is preliminary data.</text>
</comment>
<evidence type="ECO:0000256" key="5">
    <source>
        <dbReference type="SAM" id="MobiDB-lite"/>
    </source>
</evidence>
<evidence type="ECO:0000256" key="4">
    <source>
        <dbReference type="ARBA" id="ARBA00023242"/>
    </source>
</evidence>
<sequence>MTTTTRHSYKLSLKRATKRTRTTRRRRRNHPLSQNLITTIDPSNHEKCHKNSQKLSQKLEALKNLIPSTNTEEEAVKPDQLFKETADYIVLLRTRVVVLQKLIEYYGNNSTQNDEHALLTVVLVFFWQQVCQEHMELEFDAYTVTFR</sequence>
<organism evidence="6 7">
    <name type="scientific">Phaseolus angularis</name>
    <name type="common">Azuki bean</name>
    <name type="synonym">Vigna angularis</name>
    <dbReference type="NCBI Taxonomy" id="3914"/>
    <lineage>
        <taxon>Eukaryota</taxon>
        <taxon>Viridiplantae</taxon>
        <taxon>Streptophyta</taxon>
        <taxon>Embryophyta</taxon>
        <taxon>Tracheophyta</taxon>
        <taxon>Spermatophyta</taxon>
        <taxon>Magnoliopsida</taxon>
        <taxon>eudicotyledons</taxon>
        <taxon>Gunneridae</taxon>
        <taxon>Pentapetalae</taxon>
        <taxon>rosids</taxon>
        <taxon>fabids</taxon>
        <taxon>Fabales</taxon>
        <taxon>Fabaceae</taxon>
        <taxon>Papilionoideae</taxon>
        <taxon>50 kb inversion clade</taxon>
        <taxon>NPAAA clade</taxon>
        <taxon>indigoferoid/millettioid clade</taxon>
        <taxon>Phaseoleae</taxon>
        <taxon>Vigna</taxon>
    </lineage>
</organism>
<feature type="compositionally biased region" description="Basic residues" evidence="5">
    <location>
        <begin position="7"/>
        <end position="30"/>
    </location>
</feature>
<name>A0A8T0JXU7_PHAAN</name>
<dbReference type="EMBL" id="JABFOF010000008">
    <property type="protein sequence ID" value="KAG2384103.1"/>
    <property type="molecule type" value="Genomic_DNA"/>
</dbReference>
<feature type="region of interest" description="Disordered" evidence="5">
    <location>
        <begin position="1"/>
        <end position="32"/>
    </location>
</feature>
<keyword evidence="2" id="KW-0805">Transcription regulation</keyword>
<reference evidence="6 7" key="1">
    <citation type="submission" date="2020-05" db="EMBL/GenBank/DDBJ databases">
        <title>Vigna angularis (adzuki bean) Var. LongXiaoDou No. 4 denovo assembly.</title>
        <authorList>
            <person name="Xiang H."/>
        </authorList>
    </citation>
    <scope>NUCLEOTIDE SEQUENCE [LARGE SCALE GENOMIC DNA]</scope>
    <source>
        <tissue evidence="6">Leaf</tissue>
    </source>
</reference>
<dbReference type="GO" id="GO:0006355">
    <property type="term" value="P:regulation of DNA-templated transcription"/>
    <property type="evidence" value="ECO:0007669"/>
    <property type="project" value="InterPro"/>
</dbReference>
<evidence type="ECO:0000313" key="6">
    <source>
        <dbReference type="EMBL" id="KAG2384103.1"/>
    </source>
</evidence>
<keyword evidence="3" id="KW-0804">Transcription</keyword>
<dbReference type="InterPro" id="IPR044660">
    <property type="entry name" value="IBH1-like"/>
</dbReference>
<dbReference type="Proteomes" id="UP000743370">
    <property type="component" value="Unassembled WGS sequence"/>
</dbReference>
<comment type="subcellular location">
    <subcellularLocation>
        <location evidence="1">Nucleus</location>
    </subcellularLocation>
</comment>
<evidence type="ECO:0000313" key="7">
    <source>
        <dbReference type="Proteomes" id="UP000743370"/>
    </source>
</evidence>
<accession>A0A8T0JXU7</accession>
<dbReference type="AlphaFoldDB" id="A0A8T0JXU7"/>
<evidence type="ECO:0000256" key="3">
    <source>
        <dbReference type="ARBA" id="ARBA00023163"/>
    </source>
</evidence>
<protein>
    <recommendedName>
        <fullName evidence="8">BHLH domain-containing protein</fullName>
    </recommendedName>
</protein>
<dbReference type="CDD" id="cd11444">
    <property type="entry name" value="bHLH_AtIBH1_like"/>
    <property type="match status" value="1"/>
</dbReference>
<dbReference type="PANTHER" id="PTHR33124">
    <property type="entry name" value="TRANSCRIPTION FACTOR IBH1-LIKE 1"/>
    <property type="match status" value="1"/>
</dbReference>